<keyword evidence="3" id="KW-0678">Repressor</keyword>
<dbReference type="Proteomes" id="UP000095751">
    <property type="component" value="Unassembled WGS sequence"/>
</dbReference>
<feature type="compositionally biased region" description="Low complexity" evidence="10">
    <location>
        <begin position="574"/>
        <end position="583"/>
    </location>
</feature>
<dbReference type="GO" id="GO:0035097">
    <property type="term" value="C:histone methyltransferase complex"/>
    <property type="evidence" value="ECO:0007669"/>
    <property type="project" value="TreeGrafter"/>
</dbReference>
<keyword evidence="6" id="KW-0805">Transcription regulation</keyword>
<evidence type="ECO:0000313" key="11">
    <source>
        <dbReference type="EMBL" id="OEU11527.1"/>
    </source>
</evidence>
<keyword evidence="4" id="KW-0597">Phosphoprotein</keyword>
<feature type="region of interest" description="Disordered" evidence="10">
    <location>
        <begin position="570"/>
        <end position="591"/>
    </location>
</feature>
<evidence type="ECO:0000256" key="9">
    <source>
        <dbReference type="ARBA" id="ARBA00023242"/>
    </source>
</evidence>
<dbReference type="EMBL" id="KV784367">
    <property type="protein sequence ID" value="OEU11527.1"/>
    <property type="molecule type" value="Genomic_DNA"/>
</dbReference>
<dbReference type="GO" id="GO:0000785">
    <property type="term" value="C:chromatin"/>
    <property type="evidence" value="ECO:0007669"/>
    <property type="project" value="TreeGrafter"/>
</dbReference>
<reference evidence="11 12" key="1">
    <citation type="submission" date="2016-09" db="EMBL/GenBank/DDBJ databases">
        <title>Extensive genetic diversity and differential bi-allelic expression allows diatom success in the polar Southern Ocean.</title>
        <authorList>
            <consortium name="DOE Joint Genome Institute"/>
            <person name="Mock T."/>
            <person name="Otillar R.P."/>
            <person name="Strauss J."/>
            <person name="Dupont C."/>
            <person name="Frickenhaus S."/>
            <person name="Maumus F."/>
            <person name="Mcmullan M."/>
            <person name="Sanges R."/>
            <person name="Schmutz J."/>
            <person name="Toseland A."/>
            <person name="Valas R."/>
            <person name="Veluchamy A."/>
            <person name="Ward B.J."/>
            <person name="Allen A."/>
            <person name="Barry K."/>
            <person name="Falciatore A."/>
            <person name="Ferrante M."/>
            <person name="Fortunato A.E."/>
            <person name="Gloeckner G."/>
            <person name="Gruber A."/>
            <person name="Hipkin R."/>
            <person name="Janech M."/>
            <person name="Kroth P."/>
            <person name="Leese F."/>
            <person name="Lindquist E."/>
            <person name="Lyon B.R."/>
            <person name="Martin J."/>
            <person name="Mayer C."/>
            <person name="Parker M."/>
            <person name="Quesneville H."/>
            <person name="Raymond J."/>
            <person name="Uhlig C."/>
            <person name="Valentin K.U."/>
            <person name="Worden A.Z."/>
            <person name="Armbrust E.V."/>
            <person name="Bowler C."/>
            <person name="Green B."/>
            <person name="Moulton V."/>
            <person name="Van Oosterhout C."/>
            <person name="Grigoriev I."/>
        </authorList>
    </citation>
    <scope>NUCLEOTIDE SEQUENCE [LARGE SCALE GENOMIC DNA]</scope>
    <source>
        <strain evidence="11 12">CCMP1102</strain>
    </source>
</reference>
<sequence>MALWSCIVGYCEALSTHKERNRRYNIYPIPYDALQRLIGTELQDKIIFKAGSNNNSGIISTSSSLSQQPELELDLELLQTQHRTLVQNVSNAVWDTAVNKSKGSTSSRDELHANNVYVCLRGDIDNKSLDCFGSAITTIAAEAGTTTTTIVETKSMLTLSEDHAYERHTITNTAIVAIPGSTKKEKSKRGGDIADTFLGKKNSTILTPESSWLYMSNNPVICETLLMGLVHIIGNINSNINPRKNNHKNRQLYILKRELLWVLYDLNGMEKCPFGYMELGDCEQTELYNDFGLNNDNECLMNEVLLLKAIVISKEIYNDRQVYPYYYLGHYHKDAGKNSSNSSNFSSGRPTGIGNNNDVDDDEPEHQFIYAIRMYVEAIRVTATYYRYDIDDCKQLNKHITTVTQYIYEDILQDRKWKNTSNAILCCYWLFKFIDLLFYYEEYTLLQNDNAGMHTNNQHFVDTLQLKHKFSFIKLIQTFDYESVRQCALNRLLTEQEKYNEQQQQQQQQQQTVDATATTPTSSTTSTSITISPPRPFRSKRMETLVLSRKLMKNNPKIVDMDLVIILDDDTNDNESNNSNGGRSQRKRRRR</sequence>
<evidence type="ECO:0000256" key="10">
    <source>
        <dbReference type="SAM" id="MobiDB-lite"/>
    </source>
</evidence>
<dbReference type="GO" id="GO:0000976">
    <property type="term" value="F:transcription cis-regulatory region binding"/>
    <property type="evidence" value="ECO:0007669"/>
    <property type="project" value="TreeGrafter"/>
</dbReference>
<dbReference type="OrthoDB" id="5962932at2759"/>
<evidence type="ECO:0000256" key="4">
    <source>
        <dbReference type="ARBA" id="ARBA00022553"/>
    </source>
</evidence>
<gene>
    <name evidence="11" type="ORF">FRACYDRAFT_192277</name>
</gene>
<feature type="compositionally biased region" description="Low complexity" evidence="10">
    <location>
        <begin position="503"/>
        <end position="532"/>
    </location>
</feature>
<evidence type="ECO:0000256" key="7">
    <source>
        <dbReference type="ARBA" id="ARBA00023125"/>
    </source>
</evidence>
<proteinExistence type="predicted"/>
<dbReference type="PANTHER" id="PTHR12693:SF3">
    <property type="entry name" value="MENIN"/>
    <property type="match status" value="1"/>
</dbReference>
<dbReference type="InterPro" id="IPR007747">
    <property type="entry name" value="Menin"/>
</dbReference>
<organism evidence="11 12">
    <name type="scientific">Fragilariopsis cylindrus CCMP1102</name>
    <dbReference type="NCBI Taxonomy" id="635003"/>
    <lineage>
        <taxon>Eukaryota</taxon>
        <taxon>Sar</taxon>
        <taxon>Stramenopiles</taxon>
        <taxon>Ochrophyta</taxon>
        <taxon>Bacillariophyta</taxon>
        <taxon>Bacillariophyceae</taxon>
        <taxon>Bacillariophycidae</taxon>
        <taxon>Bacillariales</taxon>
        <taxon>Bacillariaceae</taxon>
        <taxon>Fragilariopsis</taxon>
    </lineage>
</organism>
<evidence type="ECO:0000256" key="6">
    <source>
        <dbReference type="ARBA" id="ARBA00023015"/>
    </source>
</evidence>
<dbReference type="Pfam" id="PF05053">
    <property type="entry name" value="Menin"/>
    <property type="match status" value="1"/>
</dbReference>
<dbReference type="InParanoid" id="A0A1E7F077"/>
<dbReference type="GO" id="GO:0006357">
    <property type="term" value="P:regulation of transcription by RNA polymerase II"/>
    <property type="evidence" value="ECO:0007669"/>
    <property type="project" value="TreeGrafter"/>
</dbReference>
<name>A0A1E7F077_9STRA</name>
<feature type="region of interest" description="Disordered" evidence="10">
    <location>
        <begin position="503"/>
        <end position="537"/>
    </location>
</feature>
<keyword evidence="7" id="KW-0238">DNA-binding</keyword>
<keyword evidence="9" id="KW-0539">Nucleus</keyword>
<protein>
    <recommendedName>
        <fullName evidence="2">Menin</fullName>
    </recommendedName>
</protein>
<keyword evidence="8" id="KW-0804">Transcription</keyword>
<dbReference type="GO" id="GO:0003682">
    <property type="term" value="F:chromatin binding"/>
    <property type="evidence" value="ECO:0007669"/>
    <property type="project" value="TreeGrafter"/>
</dbReference>
<evidence type="ECO:0000256" key="3">
    <source>
        <dbReference type="ARBA" id="ARBA00022491"/>
    </source>
</evidence>
<keyword evidence="5" id="KW-0156">Chromatin regulator</keyword>
<dbReference type="GO" id="GO:0045786">
    <property type="term" value="P:negative regulation of cell cycle"/>
    <property type="evidence" value="ECO:0007669"/>
    <property type="project" value="TreeGrafter"/>
</dbReference>
<dbReference type="GO" id="GO:0008285">
    <property type="term" value="P:negative regulation of cell population proliferation"/>
    <property type="evidence" value="ECO:0007669"/>
    <property type="project" value="TreeGrafter"/>
</dbReference>
<dbReference type="GO" id="GO:0000403">
    <property type="term" value="F:Y-form DNA binding"/>
    <property type="evidence" value="ECO:0007669"/>
    <property type="project" value="TreeGrafter"/>
</dbReference>
<evidence type="ECO:0000256" key="2">
    <source>
        <dbReference type="ARBA" id="ARBA00021162"/>
    </source>
</evidence>
<feature type="region of interest" description="Disordered" evidence="10">
    <location>
        <begin position="339"/>
        <end position="360"/>
    </location>
</feature>
<evidence type="ECO:0000256" key="8">
    <source>
        <dbReference type="ARBA" id="ARBA00023163"/>
    </source>
</evidence>
<keyword evidence="12" id="KW-1185">Reference proteome</keyword>
<accession>A0A1E7F077</accession>
<dbReference type="KEGG" id="fcy:FRACYDRAFT_192277"/>
<evidence type="ECO:0000256" key="1">
    <source>
        <dbReference type="ARBA" id="ARBA00004123"/>
    </source>
</evidence>
<dbReference type="GO" id="GO:0006325">
    <property type="term" value="P:chromatin organization"/>
    <property type="evidence" value="ECO:0007669"/>
    <property type="project" value="UniProtKB-KW"/>
</dbReference>
<dbReference type="AlphaFoldDB" id="A0A1E7F077"/>
<comment type="subcellular location">
    <subcellularLocation>
        <location evidence="1">Nucleus</location>
    </subcellularLocation>
</comment>
<dbReference type="PANTHER" id="PTHR12693">
    <property type="entry name" value="MENIN"/>
    <property type="match status" value="1"/>
</dbReference>
<evidence type="ECO:0000256" key="5">
    <source>
        <dbReference type="ARBA" id="ARBA00022853"/>
    </source>
</evidence>
<evidence type="ECO:0000313" key="12">
    <source>
        <dbReference type="Proteomes" id="UP000095751"/>
    </source>
</evidence>